<gene>
    <name evidence="2" type="ORF">EYF80_038629</name>
</gene>
<proteinExistence type="predicted"/>
<sequence length="152" mass="17572">MKEKLGGKKKGVNYSGSIPPTHLRHGAAGVPNMETRAAAAVEELFNFRGADGVRWRRREGEKKRRKEGKKEEEKEKEEKECGRPRGQIEQLARSRSITLYVTSEKRGDTLMRNIQHDVREEEKKKRLRDGRTKSSDRKQSSRRKSRKGSENP</sequence>
<feature type="compositionally biased region" description="Basic and acidic residues" evidence="1">
    <location>
        <begin position="52"/>
        <end position="83"/>
    </location>
</feature>
<evidence type="ECO:0000313" key="2">
    <source>
        <dbReference type="EMBL" id="TNN51159.1"/>
    </source>
</evidence>
<feature type="region of interest" description="Disordered" evidence="1">
    <location>
        <begin position="1"/>
        <end position="28"/>
    </location>
</feature>
<feature type="region of interest" description="Disordered" evidence="1">
    <location>
        <begin position="52"/>
        <end position="90"/>
    </location>
</feature>
<dbReference type="Proteomes" id="UP000314294">
    <property type="component" value="Unassembled WGS sequence"/>
</dbReference>
<name>A0A4Z2GCR0_9TELE</name>
<comment type="caution">
    <text evidence="2">The sequence shown here is derived from an EMBL/GenBank/DDBJ whole genome shotgun (WGS) entry which is preliminary data.</text>
</comment>
<organism evidence="2 3">
    <name type="scientific">Liparis tanakae</name>
    <name type="common">Tanaka's snailfish</name>
    <dbReference type="NCBI Taxonomy" id="230148"/>
    <lineage>
        <taxon>Eukaryota</taxon>
        <taxon>Metazoa</taxon>
        <taxon>Chordata</taxon>
        <taxon>Craniata</taxon>
        <taxon>Vertebrata</taxon>
        <taxon>Euteleostomi</taxon>
        <taxon>Actinopterygii</taxon>
        <taxon>Neopterygii</taxon>
        <taxon>Teleostei</taxon>
        <taxon>Neoteleostei</taxon>
        <taxon>Acanthomorphata</taxon>
        <taxon>Eupercaria</taxon>
        <taxon>Perciformes</taxon>
        <taxon>Cottioidei</taxon>
        <taxon>Cottales</taxon>
        <taxon>Liparidae</taxon>
        <taxon>Liparis</taxon>
    </lineage>
</organism>
<dbReference type="EMBL" id="SRLO01000592">
    <property type="protein sequence ID" value="TNN51159.1"/>
    <property type="molecule type" value="Genomic_DNA"/>
</dbReference>
<accession>A0A4Z2GCR0</accession>
<feature type="region of interest" description="Disordered" evidence="1">
    <location>
        <begin position="103"/>
        <end position="152"/>
    </location>
</feature>
<reference evidence="2 3" key="1">
    <citation type="submission" date="2019-03" db="EMBL/GenBank/DDBJ databases">
        <title>First draft genome of Liparis tanakae, snailfish: a comprehensive survey of snailfish specific genes.</title>
        <authorList>
            <person name="Kim W."/>
            <person name="Song I."/>
            <person name="Jeong J.-H."/>
            <person name="Kim D."/>
            <person name="Kim S."/>
            <person name="Ryu S."/>
            <person name="Song J.Y."/>
            <person name="Lee S.K."/>
        </authorList>
    </citation>
    <scope>NUCLEOTIDE SEQUENCE [LARGE SCALE GENOMIC DNA]</scope>
    <source>
        <tissue evidence="2">Muscle</tissue>
    </source>
</reference>
<dbReference type="AlphaFoldDB" id="A0A4Z2GCR0"/>
<evidence type="ECO:0000313" key="3">
    <source>
        <dbReference type="Proteomes" id="UP000314294"/>
    </source>
</evidence>
<feature type="compositionally biased region" description="Basic and acidic residues" evidence="1">
    <location>
        <begin position="103"/>
        <end position="139"/>
    </location>
</feature>
<keyword evidence="3" id="KW-1185">Reference proteome</keyword>
<protein>
    <submittedName>
        <fullName evidence="2">Uncharacterized protein</fullName>
    </submittedName>
</protein>
<evidence type="ECO:0000256" key="1">
    <source>
        <dbReference type="SAM" id="MobiDB-lite"/>
    </source>
</evidence>